<dbReference type="PANTHER" id="PTHR24124:SF14">
    <property type="entry name" value="CHROMOSOME UNDETERMINED SCAFFOLD_25, WHOLE GENOME SHOTGUN SEQUENCE"/>
    <property type="match status" value="1"/>
</dbReference>
<dbReference type="SMART" id="SM00248">
    <property type="entry name" value="ANK"/>
    <property type="match status" value="4"/>
</dbReference>
<dbReference type="SUPFAM" id="SSF48403">
    <property type="entry name" value="Ankyrin repeat"/>
    <property type="match status" value="1"/>
</dbReference>
<dbReference type="PROSITE" id="PS50088">
    <property type="entry name" value="ANK_REPEAT"/>
    <property type="match status" value="3"/>
</dbReference>
<evidence type="ECO:0000313" key="6">
    <source>
        <dbReference type="WBParaSite" id="maker-uti_cns_0005947-snap-gene-0.12-mRNA-1"/>
    </source>
</evidence>
<reference evidence="5 6" key="1">
    <citation type="submission" date="2016-11" db="UniProtKB">
        <authorList>
            <consortium name="WormBaseParasite"/>
        </authorList>
    </citation>
    <scope>IDENTIFICATION</scope>
</reference>
<dbReference type="GO" id="GO:0005634">
    <property type="term" value="C:nucleus"/>
    <property type="evidence" value="ECO:0007669"/>
    <property type="project" value="TreeGrafter"/>
</dbReference>
<evidence type="ECO:0000313" key="5">
    <source>
        <dbReference type="WBParaSite" id="maker-uti_cns_0001600-snap-gene-0.12-mRNA-1"/>
    </source>
</evidence>
<name>A0A1I8HF77_9PLAT</name>
<proteinExistence type="predicted"/>
<keyword evidence="4" id="KW-1185">Reference proteome</keyword>
<dbReference type="GO" id="GO:0010468">
    <property type="term" value="P:regulation of gene expression"/>
    <property type="evidence" value="ECO:0007669"/>
    <property type="project" value="TreeGrafter"/>
</dbReference>
<dbReference type="WBParaSite" id="maker-uti_cns_0001600-snap-gene-0.12-mRNA-1">
    <property type="protein sequence ID" value="maker-uti_cns_0001600-snap-gene-0.12-mRNA-1"/>
    <property type="gene ID" value="maker-uti_cns_0001600-snap-gene-0.12"/>
</dbReference>
<evidence type="ECO:0000256" key="2">
    <source>
        <dbReference type="ARBA" id="ARBA00023043"/>
    </source>
</evidence>
<dbReference type="InterPro" id="IPR036770">
    <property type="entry name" value="Ankyrin_rpt-contain_sf"/>
</dbReference>
<dbReference type="InterPro" id="IPR002110">
    <property type="entry name" value="Ankyrin_rpt"/>
</dbReference>
<feature type="repeat" description="ANK" evidence="3">
    <location>
        <begin position="127"/>
        <end position="159"/>
    </location>
</feature>
<organism evidence="4 6">
    <name type="scientific">Macrostomum lignano</name>
    <dbReference type="NCBI Taxonomy" id="282301"/>
    <lineage>
        <taxon>Eukaryota</taxon>
        <taxon>Metazoa</taxon>
        <taxon>Spiralia</taxon>
        <taxon>Lophotrochozoa</taxon>
        <taxon>Platyhelminthes</taxon>
        <taxon>Rhabditophora</taxon>
        <taxon>Macrostomorpha</taxon>
        <taxon>Macrostomida</taxon>
        <taxon>Macrostomidae</taxon>
        <taxon>Macrostomum</taxon>
    </lineage>
</organism>
<accession>A0A1I8HF77</accession>
<dbReference type="Pfam" id="PF12796">
    <property type="entry name" value="Ank_2"/>
    <property type="match status" value="2"/>
</dbReference>
<dbReference type="WBParaSite" id="maker-uti_cns_0005947-snap-gene-0.12-mRNA-1">
    <property type="protein sequence ID" value="maker-uti_cns_0005947-snap-gene-0.12-mRNA-1"/>
    <property type="gene ID" value="maker-uti_cns_0005947-snap-gene-0.12"/>
</dbReference>
<dbReference type="Gene3D" id="1.25.40.20">
    <property type="entry name" value="Ankyrin repeat-containing domain"/>
    <property type="match status" value="2"/>
</dbReference>
<feature type="repeat" description="ANK" evidence="3">
    <location>
        <begin position="48"/>
        <end position="80"/>
    </location>
</feature>
<dbReference type="Proteomes" id="UP000095280">
    <property type="component" value="Unplaced"/>
</dbReference>
<evidence type="ECO:0000256" key="3">
    <source>
        <dbReference type="PROSITE-ProRule" id="PRU00023"/>
    </source>
</evidence>
<dbReference type="PANTHER" id="PTHR24124">
    <property type="entry name" value="ANKYRIN REPEAT FAMILY A"/>
    <property type="match status" value="1"/>
</dbReference>
<protein>
    <submittedName>
        <fullName evidence="5 6">ANK_REP_REGION domain-containing protein</fullName>
    </submittedName>
</protein>
<dbReference type="AlphaFoldDB" id="A0A1I8HF77"/>
<feature type="repeat" description="ANK" evidence="3">
    <location>
        <begin position="15"/>
        <end position="47"/>
    </location>
</feature>
<evidence type="ECO:0000256" key="1">
    <source>
        <dbReference type="ARBA" id="ARBA00022737"/>
    </source>
</evidence>
<dbReference type="PROSITE" id="PS50297">
    <property type="entry name" value="ANK_REP_REGION"/>
    <property type="match status" value="2"/>
</dbReference>
<sequence>LLLEFGADVLKQEKDGVSALHQPARNGSLELCELLLSSGANVDTTDNNGLTPVMVASIEGRLPILKRLLQHSTEKNEKARGSQAGKMLLLELRDNDGSTALHHATQNRQILAHLLEAGANANAKRNDGNTPLHIAASLGYQDVVEILLSNGANPCALDKKKRTPLHE</sequence>
<keyword evidence="2 3" id="KW-0040">ANK repeat</keyword>
<evidence type="ECO:0000313" key="4">
    <source>
        <dbReference type="Proteomes" id="UP000095280"/>
    </source>
</evidence>
<keyword evidence="1" id="KW-0677">Repeat</keyword>